<evidence type="ECO:0000313" key="2">
    <source>
        <dbReference type="EMBL" id="MBB1089104.1"/>
    </source>
</evidence>
<feature type="transmembrane region" description="Helical" evidence="1">
    <location>
        <begin position="20"/>
        <end position="38"/>
    </location>
</feature>
<name>A0A7W3U515_9GAMM</name>
<accession>A0A7W3U515</accession>
<organism evidence="2 3">
    <name type="scientific">Marilutibacter penaei</name>
    <dbReference type="NCBI Taxonomy" id="2759900"/>
    <lineage>
        <taxon>Bacteria</taxon>
        <taxon>Pseudomonadati</taxon>
        <taxon>Pseudomonadota</taxon>
        <taxon>Gammaproteobacteria</taxon>
        <taxon>Lysobacterales</taxon>
        <taxon>Lysobacteraceae</taxon>
        <taxon>Marilutibacter</taxon>
    </lineage>
</organism>
<gene>
    <name evidence="2" type="ORF">H4F99_11495</name>
</gene>
<dbReference type="Proteomes" id="UP000552587">
    <property type="component" value="Unassembled WGS sequence"/>
</dbReference>
<dbReference type="SUPFAM" id="SSF48452">
    <property type="entry name" value="TPR-like"/>
    <property type="match status" value="1"/>
</dbReference>
<reference evidence="2 3" key="1">
    <citation type="submission" date="2020-07" db="EMBL/GenBank/DDBJ databases">
        <authorList>
            <person name="Xu S."/>
            <person name="Li A."/>
        </authorList>
    </citation>
    <scope>NUCLEOTIDE SEQUENCE [LARGE SCALE GENOMIC DNA]</scope>
    <source>
        <strain evidence="2 3">SG-8</strain>
    </source>
</reference>
<keyword evidence="1" id="KW-0812">Transmembrane</keyword>
<proteinExistence type="predicted"/>
<sequence length="247" mass="27928">MSASFEDRLAELATKSRRTLLTTLVFVISIVIGIWYLTSNSIKLKNTIIQQERVIAENKSIIEQDRATLAQLSSEIDKNKQTMTHIESGIRSLLVRNYPNAIQEFKAFLELRPEDSSALNYLGYSEYRYWLVVRKGTKAEDVLLASQLAQAAEEHLRDAVELSDGDNIWPLYNLTLFLYQSERGDEAATRLKILLDNHDLALGYLCSDGQFRRFRLASTTGPEFARIVSEAAANANMANCWVVSGKE</sequence>
<evidence type="ECO:0000313" key="3">
    <source>
        <dbReference type="Proteomes" id="UP000552587"/>
    </source>
</evidence>
<keyword evidence="1" id="KW-1133">Transmembrane helix</keyword>
<keyword evidence="3" id="KW-1185">Reference proteome</keyword>
<keyword evidence="1" id="KW-0472">Membrane</keyword>
<dbReference type="EMBL" id="JACHTE010000008">
    <property type="protein sequence ID" value="MBB1089104.1"/>
    <property type="molecule type" value="Genomic_DNA"/>
</dbReference>
<dbReference type="RefSeq" id="WP_182669892.1">
    <property type="nucleotide sequence ID" value="NZ_JACHTE010000008.1"/>
</dbReference>
<dbReference type="InterPro" id="IPR011990">
    <property type="entry name" value="TPR-like_helical_dom_sf"/>
</dbReference>
<dbReference type="Gene3D" id="1.25.40.10">
    <property type="entry name" value="Tetratricopeptide repeat domain"/>
    <property type="match status" value="1"/>
</dbReference>
<protein>
    <submittedName>
        <fullName evidence="2">Uncharacterized protein</fullName>
    </submittedName>
</protein>
<comment type="caution">
    <text evidence="2">The sequence shown here is derived from an EMBL/GenBank/DDBJ whole genome shotgun (WGS) entry which is preliminary data.</text>
</comment>
<evidence type="ECO:0000256" key="1">
    <source>
        <dbReference type="SAM" id="Phobius"/>
    </source>
</evidence>
<dbReference type="AlphaFoldDB" id="A0A7W3U515"/>